<dbReference type="Pfam" id="PF00004">
    <property type="entry name" value="AAA"/>
    <property type="match status" value="1"/>
</dbReference>
<comment type="caution">
    <text evidence="4">The sequence shown here is derived from an EMBL/GenBank/DDBJ whole genome shotgun (WGS) entry which is preliminary data.</text>
</comment>
<dbReference type="GO" id="GO:0003677">
    <property type="term" value="F:DNA binding"/>
    <property type="evidence" value="ECO:0007669"/>
    <property type="project" value="TreeGrafter"/>
</dbReference>
<dbReference type="AlphaFoldDB" id="A0AAE1UNL0"/>
<feature type="domain" description="ATPase AAA-type core" evidence="3">
    <location>
        <begin position="62"/>
        <end position="86"/>
    </location>
</feature>
<evidence type="ECO:0000259" key="3">
    <source>
        <dbReference type="Pfam" id="PF00004"/>
    </source>
</evidence>
<organism evidence="4 5">
    <name type="scientific">Anisodus tanguticus</name>
    <dbReference type="NCBI Taxonomy" id="243964"/>
    <lineage>
        <taxon>Eukaryota</taxon>
        <taxon>Viridiplantae</taxon>
        <taxon>Streptophyta</taxon>
        <taxon>Embryophyta</taxon>
        <taxon>Tracheophyta</taxon>
        <taxon>Spermatophyta</taxon>
        <taxon>Magnoliopsida</taxon>
        <taxon>eudicotyledons</taxon>
        <taxon>Gunneridae</taxon>
        <taxon>Pentapetalae</taxon>
        <taxon>asterids</taxon>
        <taxon>lamiids</taxon>
        <taxon>Solanales</taxon>
        <taxon>Solanaceae</taxon>
        <taxon>Solanoideae</taxon>
        <taxon>Hyoscyameae</taxon>
        <taxon>Anisodus</taxon>
    </lineage>
</organism>
<evidence type="ECO:0000256" key="1">
    <source>
        <dbReference type="ARBA" id="ARBA00022705"/>
    </source>
</evidence>
<dbReference type="SUPFAM" id="SSF52540">
    <property type="entry name" value="P-loop containing nucleoside triphosphate hydrolases"/>
    <property type="match status" value="1"/>
</dbReference>
<protein>
    <recommendedName>
        <fullName evidence="3">ATPase AAA-type core domain-containing protein</fullName>
    </recommendedName>
</protein>
<proteinExistence type="predicted"/>
<keyword evidence="1" id="KW-0235">DNA replication</keyword>
<dbReference type="GO" id="GO:0006260">
    <property type="term" value="P:DNA replication"/>
    <property type="evidence" value="ECO:0007669"/>
    <property type="project" value="UniProtKB-KW"/>
</dbReference>
<reference evidence="4" key="1">
    <citation type="submission" date="2023-12" db="EMBL/GenBank/DDBJ databases">
        <title>Genome assembly of Anisodus tanguticus.</title>
        <authorList>
            <person name="Wang Y.-J."/>
        </authorList>
    </citation>
    <scope>NUCLEOTIDE SEQUENCE</scope>
    <source>
        <strain evidence="4">KB-2021</strain>
        <tissue evidence="4">Leaf</tissue>
    </source>
</reference>
<sequence length="152" mass="16908">MWVNKYKPKTTANIVGQTGDRSCANKLKFWLNNWHKNKDVKPAFSKFGPKGNDNGAGFKAALLSGCPGIGKTTTAHLVAKELDTKTKSALTRAYNKSTELLPYAGKDMNKKVKAKGKAVDSKSKKSQKNEFDDDDENDDEEFEEDDEDLPDF</sequence>
<evidence type="ECO:0000256" key="2">
    <source>
        <dbReference type="SAM" id="MobiDB-lite"/>
    </source>
</evidence>
<dbReference type="Gene3D" id="3.40.50.300">
    <property type="entry name" value="P-loop containing nucleotide triphosphate hydrolases"/>
    <property type="match status" value="1"/>
</dbReference>
<accession>A0AAE1UNL0</accession>
<dbReference type="PANTHER" id="PTHR23389">
    <property type="entry name" value="CHROMOSOME TRANSMISSION FIDELITY FACTOR 18"/>
    <property type="match status" value="1"/>
</dbReference>
<dbReference type="EMBL" id="JAVYJV010000031">
    <property type="protein sequence ID" value="KAK4337387.1"/>
    <property type="molecule type" value="Genomic_DNA"/>
</dbReference>
<dbReference type="Proteomes" id="UP001291623">
    <property type="component" value="Unassembled WGS sequence"/>
</dbReference>
<gene>
    <name evidence="4" type="ORF">RND71_044132</name>
</gene>
<evidence type="ECO:0000313" key="4">
    <source>
        <dbReference type="EMBL" id="KAK4337387.1"/>
    </source>
</evidence>
<dbReference type="InterPro" id="IPR027417">
    <property type="entry name" value="P-loop_NTPase"/>
</dbReference>
<dbReference type="GO" id="GO:0005524">
    <property type="term" value="F:ATP binding"/>
    <property type="evidence" value="ECO:0007669"/>
    <property type="project" value="InterPro"/>
</dbReference>
<dbReference type="GO" id="GO:0016887">
    <property type="term" value="F:ATP hydrolysis activity"/>
    <property type="evidence" value="ECO:0007669"/>
    <property type="project" value="InterPro"/>
</dbReference>
<dbReference type="PANTHER" id="PTHR23389:SF6">
    <property type="entry name" value="REPLICATION FACTOR C SUBUNIT 1"/>
    <property type="match status" value="1"/>
</dbReference>
<name>A0AAE1UNL0_9SOLA</name>
<keyword evidence="5" id="KW-1185">Reference proteome</keyword>
<feature type="region of interest" description="Disordered" evidence="2">
    <location>
        <begin position="105"/>
        <end position="152"/>
    </location>
</feature>
<feature type="compositionally biased region" description="Acidic residues" evidence="2">
    <location>
        <begin position="131"/>
        <end position="152"/>
    </location>
</feature>
<dbReference type="InterPro" id="IPR003959">
    <property type="entry name" value="ATPase_AAA_core"/>
</dbReference>
<dbReference type="GO" id="GO:0005634">
    <property type="term" value="C:nucleus"/>
    <property type="evidence" value="ECO:0007669"/>
    <property type="project" value="TreeGrafter"/>
</dbReference>
<evidence type="ECO:0000313" key="5">
    <source>
        <dbReference type="Proteomes" id="UP001291623"/>
    </source>
</evidence>
<feature type="compositionally biased region" description="Basic and acidic residues" evidence="2">
    <location>
        <begin position="117"/>
        <end position="130"/>
    </location>
</feature>